<name>A5FZ06_ACICJ</name>
<protein>
    <submittedName>
        <fullName evidence="1">Uncharacterized protein</fullName>
    </submittedName>
</protein>
<organism evidence="1 2">
    <name type="scientific">Acidiphilium cryptum (strain JF-5)</name>
    <dbReference type="NCBI Taxonomy" id="349163"/>
    <lineage>
        <taxon>Bacteria</taxon>
        <taxon>Pseudomonadati</taxon>
        <taxon>Pseudomonadota</taxon>
        <taxon>Alphaproteobacteria</taxon>
        <taxon>Acetobacterales</taxon>
        <taxon>Acidocellaceae</taxon>
        <taxon>Acidiphilium</taxon>
    </lineage>
</organism>
<sequence>MLHCMHEPTYLIEPMIREHIDPCFVIARLAQPWLDLARWRRHARECIAANPGRRGMITIRRVRRRNPCGLACYRCEADLEHGRLMAVRPFAVLDPLDDRPLLTALAARLAAIAHDTGCGAIRIVATGADLPAGALGGVARAVSRAGEHTFLL</sequence>
<keyword evidence="2" id="KW-1185">Reference proteome</keyword>
<gene>
    <name evidence="1" type="ordered locus">Acry_1632</name>
</gene>
<evidence type="ECO:0000313" key="2">
    <source>
        <dbReference type="Proteomes" id="UP000000245"/>
    </source>
</evidence>
<dbReference type="HOGENOM" id="CLU_1754868_0_0_5"/>
<reference evidence="1 2" key="1">
    <citation type="submission" date="2007-05" db="EMBL/GenBank/DDBJ databases">
        <title>Complete sequence of chromosome of Acidiphilium cryptum JF-5.</title>
        <authorList>
            <consortium name="US DOE Joint Genome Institute"/>
            <person name="Copeland A."/>
            <person name="Lucas S."/>
            <person name="Lapidus A."/>
            <person name="Barry K."/>
            <person name="Detter J.C."/>
            <person name="Glavina del Rio T."/>
            <person name="Hammon N."/>
            <person name="Israni S."/>
            <person name="Dalin E."/>
            <person name="Tice H."/>
            <person name="Pitluck S."/>
            <person name="Sims D."/>
            <person name="Brettin T."/>
            <person name="Bruce D."/>
            <person name="Han C."/>
            <person name="Schmutz J."/>
            <person name="Larimer F."/>
            <person name="Land M."/>
            <person name="Hauser L."/>
            <person name="Kyrpides N."/>
            <person name="Kim E."/>
            <person name="Magnuson T."/>
            <person name="Richardson P."/>
        </authorList>
    </citation>
    <scope>NUCLEOTIDE SEQUENCE [LARGE SCALE GENOMIC DNA]</scope>
    <source>
        <strain evidence="1 2">JF-5</strain>
    </source>
</reference>
<dbReference type="EMBL" id="CP000697">
    <property type="protein sequence ID" value="ABQ30838.1"/>
    <property type="molecule type" value="Genomic_DNA"/>
</dbReference>
<dbReference type="STRING" id="349163.Acry_1632"/>
<accession>A5FZ06</accession>
<proteinExistence type="predicted"/>
<evidence type="ECO:0000313" key="1">
    <source>
        <dbReference type="EMBL" id="ABQ30838.1"/>
    </source>
</evidence>
<dbReference type="AlphaFoldDB" id="A5FZ06"/>
<dbReference type="Proteomes" id="UP000000245">
    <property type="component" value="Chromosome"/>
</dbReference>
<dbReference type="KEGG" id="acr:Acry_1632"/>